<dbReference type="GO" id="GO:0006310">
    <property type="term" value="P:DNA recombination"/>
    <property type="evidence" value="ECO:0007669"/>
    <property type="project" value="UniProtKB-KW"/>
</dbReference>
<dbReference type="InterPro" id="IPR050191">
    <property type="entry name" value="ATP-dep_DNA_ligase"/>
</dbReference>
<keyword evidence="4" id="KW-0233">DNA recombination</keyword>
<dbReference type="PANTHER" id="PTHR45674">
    <property type="entry name" value="DNA LIGASE 1/3 FAMILY MEMBER"/>
    <property type="match status" value="1"/>
</dbReference>
<dbReference type="GO" id="GO:0006281">
    <property type="term" value="P:DNA repair"/>
    <property type="evidence" value="ECO:0007669"/>
    <property type="project" value="UniProtKB-KW"/>
</dbReference>
<dbReference type="GO" id="GO:0003910">
    <property type="term" value="F:DNA ligase (ATP) activity"/>
    <property type="evidence" value="ECO:0007669"/>
    <property type="project" value="InterPro"/>
</dbReference>
<dbReference type="GO" id="GO:1903461">
    <property type="term" value="P:Okazaki fragment processing involved in mitotic DNA replication"/>
    <property type="evidence" value="ECO:0007669"/>
    <property type="project" value="TreeGrafter"/>
</dbReference>
<dbReference type="SUPFAM" id="SSF117018">
    <property type="entry name" value="ATP-dependent DNA ligase DNA-binding domain"/>
    <property type="match status" value="1"/>
</dbReference>
<feature type="compositionally biased region" description="Polar residues" evidence="6">
    <location>
        <begin position="90"/>
        <end position="107"/>
    </location>
</feature>
<evidence type="ECO:0000256" key="4">
    <source>
        <dbReference type="ARBA" id="ARBA00023172"/>
    </source>
</evidence>
<reference evidence="7" key="1">
    <citation type="submission" date="2021-05" db="EMBL/GenBank/DDBJ databases">
        <authorList>
            <person name="Alioto T."/>
            <person name="Alioto T."/>
            <person name="Gomez Garrido J."/>
        </authorList>
    </citation>
    <scope>NUCLEOTIDE SEQUENCE</scope>
</reference>
<evidence type="ECO:0000313" key="7">
    <source>
        <dbReference type="EMBL" id="CAG6469443.1"/>
    </source>
</evidence>
<protein>
    <submittedName>
        <fullName evidence="7">DNA ligase 1</fullName>
    </submittedName>
</protein>
<keyword evidence="3" id="KW-0227">DNA damage</keyword>
<dbReference type="AlphaFoldDB" id="A0A8D8B8A3"/>
<dbReference type="EMBL" id="HBUE01062989">
    <property type="protein sequence ID" value="CAG6469443.1"/>
    <property type="molecule type" value="Transcribed_RNA"/>
</dbReference>
<evidence type="ECO:0000256" key="1">
    <source>
        <dbReference type="ARBA" id="ARBA00007572"/>
    </source>
</evidence>
<dbReference type="GO" id="GO:0005634">
    <property type="term" value="C:nucleus"/>
    <property type="evidence" value="ECO:0007669"/>
    <property type="project" value="TreeGrafter"/>
</dbReference>
<dbReference type="Gene3D" id="1.10.3260.10">
    <property type="entry name" value="DNA ligase, ATP-dependent, N-terminal domain"/>
    <property type="match status" value="1"/>
</dbReference>
<proteinExistence type="inferred from homology"/>
<feature type="region of interest" description="Disordered" evidence="6">
    <location>
        <begin position="66"/>
        <end position="212"/>
    </location>
</feature>
<comment type="similarity">
    <text evidence="1">Belongs to the ATP-dependent DNA ligase family.</text>
</comment>
<sequence length="306" mass="33399">MIRTRLLSVLLHTTRDGSVRRLRTELASHAVIRQRQLLIVDSVACTVNNGNFCCFVTSAACSAAGKKPKLEASSADEDSPVKRPGRKSTVFDSSPSPSPQKKTNGGTSPKRRRIVSSSEEDAPEAGKASPSPVKKSPNESKTVKKEADSKKSPKSSSKSKKTTTVKEEKKTPKSAKSKNAGSAEKKTTVKKEQPEVKREPSESPKKEGVDTKDKAANVMSFFTSAKKEAVAASSAAAKNDGTEYNPGRKGYHPLEDAFWRKGEKVPYLALARTFQIIEETSGRLRMIEILANYFRSVILLSPCKLW</sequence>
<feature type="compositionally biased region" description="Basic and acidic residues" evidence="6">
    <location>
        <begin position="183"/>
        <end position="212"/>
    </location>
</feature>
<evidence type="ECO:0000256" key="3">
    <source>
        <dbReference type="ARBA" id="ARBA00022763"/>
    </source>
</evidence>
<accession>A0A8D8B8A3</accession>
<dbReference type="GO" id="GO:0005739">
    <property type="term" value="C:mitochondrion"/>
    <property type="evidence" value="ECO:0007669"/>
    <property type="project" value="TreeGrafter"/>
</dbReference>
<keyword evidence="5" id="KW-0234">DNA repair</keyword>
<dbReference type="PANTHER" id="PTHR45674:SF4">
    <property type="entry name" value="DNA LIGASE 1"/>
    <property type="match status" value="1"/>
</dbReference>
<keyword evidence="2 7" id="KW-0436">Ligase</keyword>
<evidence type="ECO:0000256" key="6">
    <source>
        <dbReference type="SAM" id="MobiDB-lite"/>
    </source>
</evidence>
<dbReference type="InterPro" id="IPR036599">
    <property type="entry name" value="DNA_ligase_N_sf"/>
</dbReference>
<dbReference type="GO" id="GO:0003677">
    <property type="term" value="F:DNA binding"/>
    <property type="evidence" value="ECO:0007669"/>
    <property type="project" value="InterPro"/>
</dbReference>
<evidence type="ECO:0000256" key="5">
    <source>
        <dbReference type="ARBA" id="ARBA00023204"/>
    </source>
</evidence>
<evidence type="ECO:0000256" key="2">
    <source>
        <dbReference type="ARBA" id="ARBA00022598"/>
    </source>
</evidence>
<feature type="compositionally biased region" description="Basic and acidic residues" evidence="6">
    <location>
        <begin position="136"/>
        <end position="151"/>
    </location>
</feature>
<organism evidence="7">
    <name type="scientific">Culex pipiens</name>
    <name type="common">House mosquito</name>
    <dbReference type="NCBI Taxonomy" id="7175"/>
    <lineage>
        <taxon>Eukaryota</taxon>
        <taxon>Metazoa</taxon>
        <taxon>Ecdysozoa</taxon>
        <taxon>Arthropoda</taxon>
        <taxon>Hexapoda</taxon>
        <taxon>Insecta</taxon>
        <taxon>Pterygota</taxon>
        <taxon>Neoptera</taxon>
        <taxon>Endopterygota</taxon>
        <taxon>Diptera</taxon>
        <taxon>Nematocera</taxon>
        <taxon>Culicoidea</taxon>
        <taxon>Culicidae</taxon>
        <taxon>Culicinae</taxon>
        <taxon>Culicini</taxon>
        <taxon>Culex</taxon>
        <taxon>Culex</taxon>
    </lineage>
</organism>
<name>A0A8D8B8A3_CULPI</name>